<gene>
    <name evidence="8" type="ORF">K3769_34450</name>
</gene>
<comment type="caution">
    <text evidence="8">The sequence shown here is derived from an EMBL/GenBank/DDBJ whole genome shotgun (WGS) entry which is preliminary data.</text>
</comment>
<evidence type="ECO:0000313" key="8">
    <source>
        <dbReference type="EMBL" id="MCX4237784.1"/>
    </source>
</evidence>
<dbReference type="InterPro" id="IPR023404">
    <property type="entry name" value="rSAM_horseshoe"/>
</dbReference>
<keyword evidence="2" id="KW-0949">S-adenosyl-L-methionine</keyword>
<evidence type="ECO:0000259" key="6">
    <source>
        <dbReference type="PROSITE" id="PS51332"/>
    </source>
</evidence>
<dbReference type="RefSeq" id="WP_267030150.1">
    <property type="nucleotide sequence ID" value="NZ_JAIFZO010000002.1"/>
</dbReference>
<comment type="cofactor">
    <cofactor evidence="1">
        <name>[4Fe-4S] cluster</name>
        <dbReference type="ChEBI" id="CHEBI:49883"/>
    </cofactor>
</comment>
<name>A0ABT3VFR1_9ACTN</name>
<protein>
    <submittedName>
        <fullName evidence="8">Radical SAM protein</fullName>
    </submittedName>
</protein>
<sequence>MSTQEFSGTVDAGTATAERRKIVLVELPTYENILPLASGYIQAYAQGDEAVAAGHTFEIVSLPVSGEREDLLRQLADRDAYLYTFSCYIWNMKLVRWLLRELRALRPDAHYLLGGPQVMNHASTYLSDGADNVYLCNGEGELTSLEFIRQLSSPAPDMHQVPGLSFWSSGELVTTEAAPRIQDLMDIPSPFLNGVFEGHEFSFAIMETNRGCPFRCTFCYWGAATNSKVKKYEEDRIKDEIKWISEHGYSALMIADANWGLSPRDVTLSEYIVECSEENGYPLIVHMAAAKNRPERMAEITEIFVRGGLMVSQPISLQTMNESALEMVDRKNIREETYIGLQRLLREKQISSYVEMIWPLPGETLESFKDGLTRLCRSYADTIIVYPQLFLHNTPMYAQRETLGILTAEAASDVSEAEVVLATKWVTEEDCNEGYWVNHALYTLYNMRALFMVSGYLDEKGIISYGELFAEVSRYFRSRTDSEVCQFFIQSTKDLANYDLLNTGKTAHLILSSHREEFDRLLADFVKAQDWWADPMARQAFEMDLLARAYIYREPVRTPDYAFEEVVLRGQPDPKGFLVEVSPELARLLVARELLPDVDEESGRITLHIDHRGRQKMPYQPQRSLEHNANYCQGMVLRFREILPTIKVASMEALASTV</sequence>
<keyword evidence="9" id="KW-1185">Reference proteome</keyword>
<dbReference type="Pfam" id="PF02310">
    <property type="entry name" value="B12-binding"/>
    <property type="match status" value="1"/>
</dbReference>
<dbReference type="InterPro" id="IPR007197">
    <property type="entry name" value="rSAM"/>
</dbReference>
<evidence type="ECO:0000256" key="4">
    <source>
        <dbReference type="ARBA" id="ARBA00023004"/>
    </source>
</evidence>
<dbReference type="SMART" id="SM00729">
    <property type="entry name" value="Elp3"/>
    <property type="match status" value="1"/>
</dbReference>
<dbReference type="SUPFAM" id="SSF102114">
    <property type="entry name" value="Radical SAM enzymes"/>
    <property type="match status" value="1"/>
</dbReference>
<dbReference type="SFLD" id="SFLDG01123">
    <property type="entry name" value="methyltransferase_(Class_B)"/>
    <property type="match status" value="1"/>
</dbReference>
<keyword evidence="3" id="KW-0479">Metal-binding</keyword>
<keyword evidence="4" id="KW-0408">Iron</keyword>
<dbReference type="EMBL" id="JAIFZO010000002">
    <property type="protein sequence ID" value="MCX4237784.1"/>
    <property type="molecule type" value="Genomic_DNA"/>
</dbReference>
<organism evidence="8 9">
    <name type="scientific">Streptomyces ortus</name>
    <dbReference type="NCBI Taxonomy" id="2867268"/>
    <lineage>
        <taxon>Bacteria</taxon>
        <taxon>Bacillati</taxon>
        <taxon>Actinomycetota</taxon>
        <taxon>Actinomycetes</taxon>
        <taxon>Kitasatosporales</taxon>
        <taxon>Streptomycetaceae</taxon>
        <taxon>Streptomyces</taxon>
    </lineage>
</organism>
<dbReference type="InterPro" id="IPR058240">
    <property type="entry name" value="rSAM_sf"/>
</dbReference>
<proteinExistence type="predicted"/>
<dbReference type="PROSITE" id="PS51332">
    <property type="entry name" value="B12_BINDING"/>
    <property type="match status" value="1"/>
</dbReference>
<dbReference type="InterPro" id="IPR006638">
    <property type="entry name" value="Elp3/MiaA/NifB-like_rSAM"/>
</dbReference>
<dbReference type="SFLD" id="SFLDG01082">
    <property type="entry name" value="B12-binding_domain_containing"/>
    <property type="match status" value="1"/>
</dbReference>
<dbReference type="InterPro" id="IPR034466">
    <property type="entry name" value="Methyltransferase_Class_B"/>
</dbReference>
<dbReference type="SFLD" id="SFLDS00029">
    <property type="entry name" value="Radical_SAM"/>
    <property type="match status" value="1"/>
</dbReference>
<evidence type="ECO:0000256" key="2">
    <source>
        <dbReference type="ARBA" id="ARBA00022691"/>
    </source>
</evidence>
<dbReference type="Pfam" id="PF04055">
    <property type="entry name" value="Radical_SAM"/>
    <property type="match status" value="1"/>
</dbReference>
<reference evidence="8" key="1">
    <citation type="journal article" date="2022" name="bioRxiv">
        <title>Discovery and biosynthetic assessment of Streptomyces ortus sp nov. isolated from a deep-sea sponge.</title>
        <authorList>
            <person name="Williams S.E."/>
        </authorList>
    </citation>
    <scope>NUCLEOTIDE SEQUENCE</scope>
    <source>
        <strain evidence="8">A15ISP2-DRY2</strain>
    </source>
</reference>
<keyword evidence="5" id="KW-0411">Iron-sulfur</keyword>
<evidence type="ECO:0000256" key="3">
    <source>
        <dbReference type="ARBA" id="ARBA00022723"/>
    </source>
</evidence>
<evidence type="ECO:0000259" key="7">
    <source>
        <dbReference type="PROSITE" id="PS51918"/>
    </source>
</evidence>
<feature type="domain" description="Radical SAM core" evidence="7">
    <location>
        <begin position="198"/>
        <end position="429"/>
    </location>
</feature>
<evidence type="ECO:0000256" key="1">
    <source>
        <dbReference type="ARBA" id="ARBA00001966"/>
    </source>
</evidence>
<accession>A0ABT3VFR1</accession>
<evidence type="ECO:0000256" key="5">
    <source>
        <dbReference type="ARBA" id="ARBA00023014"/>
    </source>
</evidence>
<feature type="domain" description="B12-binding" evidence="6">
    <location>
        <begin position="19"/>
        <end position="158"/>
    </location>
</feature>
<dbReference type="Gene3D" id="3.80.30.20">
    <property type="entry name" value="tm_1862 like domain"/>
    <property type="match status" value="1"/>
</dbReference>
<dbReference type="InterPro" id="IPR051198">
    <property type="entry name" value="BchE-like"/>
</dbReference>
<dbReference type="Gene3D" id="3.40.50.280">
    <property type="entry name" value="Cobalamin-binding domain"/>
    <property type="match status" value="1"/>
</dbReference>
<dbReference type="PANTHER" id="PTHR43409:SF16">
    <property type="entry name" value="SLR0320 PROTEIN"/>
    <property type="match status" value="1"/>
</dbReference>
<dbReference type="Proteomes" id="UP001165590">
    <property type="component" value="Unassembled WGS sequence"/>
</dbReference>
<dbReference type="PANTHER" id="PTHR43409">
    <property type="entry name" value="ANAEROBIC MAGNESIUM-PROTOPORPHYRIN IX MONOMETHYL ESTER CYCLASE-RELATED"/>
    <property type="match status" value="1"/>
</dbReference>
<dbReference type="PROSITE" id="PS51918">
    <property type="entry name" value="RADICAL_SAM"/>
    <property type="match status" value="1"/>
</dbReference>
<evidence type="ECO:0000313" key="9">
    <source>
        <dbReference type="Proteomes" id="UP001165590"/>
    </source>
</evidence>
<dbReference type="InterPro" id="IPR006158">
    <property type="entry name" value="Cobalamin-bd"/>
</dbReference>